<evidence type="ECO:0000256" key="1">
    <source>
        <dbReference type="SAM" id="MobiDB-lite"/>
    </source>
</evidence>
<evidence type="ECO:0000313" key="3">
    <source>
        <dbReference type="Proteomes" id="UP000198928"/>
    </source>
</evidence>
<name>A0A1I4C0D5_9ACTN</name>
<evidence type="ECO:0008006" key="4">
    <source>
        <dbReference type="Google" id="ProtNLM"/>
    </source>
</evidence>
<proteinExistence type="predicted"/>
<dbReference type="EMBL" id="FOSG01000008">
    <property type="protein sequence ID" value="SFK73611.1"/>
    <property type="molecule type" value="Genomic_DNA"/>
</dbReference>
<gene>
    <name evidence="2" type="ORF">SAMN05192584_108182</name>
</gene>
<organism evidence="2 3">
    <name type="scientific">Streptomyces pini</name>
    <dbReference type="NCBI Taxonomy" id="1520580"/>
    <lineage>
        <taxon>Bacteria</taxon>
        <taxon>Bacillati</taxon>
        <taxon>Actinomycetota</taxon>
        <taxon>Actinomycetes</taxon>
        <taxon>Kitasatosporales</taxon>
        <taxon>Streptomycetaceae</taxon>
        <taxon>Streptomyces</taxon>
    </lineage>
</organism>
<reference evidence="3" key="1">
    <citation type="submission" date="2016-10" db="EMBL/GenBank/DDBJ databases">
        <authorList>
            <person name="Varghese N."/>
            <person name="Submissions S."/>
        </authorList>
    </citation>
    <scope>NUCLEOTIDE SEQUENCE [LARGE SCALE GENOMIC DNA]</scope>
    <source>
        <strain evidence="3">PL19</strain>
    </source>
</reference>
<feature type="compositionally biased region" description="Low complexity" evidence="1">
    <location>
        <begin position="39"/>
        <end position="50"/>
    </location>
</feature>
<accession>A0A1I4C0D5</accession>
<feature type="region of interest" description="Disordered" evidence="1">
    <location>
        <begin position="35"/>
        <end position="90"/>
    </location>
</feature>
<dbReference type="Proteomes" id="UP000198928">
    <property type="component" value="Unassembled WGS sequence"/>
</dbReference>
<sequence>MKKALTIAAGVIVGGFIALVALGLFLGLVLGEGEDTEPDTAAPTTSATTAPPEPSEPPATPTTEPSTPPASTPRPGGLPPKPTGADREQLLDALREIHPALVADPDDAVDNARNQCSGIRSERPVWTAQQRFSTSEHEVSEDEARRINEALRATLCP</sequence>
<dbReference type="AlphaFoldDB" id="A0A1I4C0D5"/>
<protein>
    <recommendedName>
        <fullName evidence="4">DUF732 domain-containing protein</fullName>
    </recommendedName>
</protein>
<feature type="compositionally biased region" description="Pro residues" evidence="1">
    <location>
        <begin position="51"/>
        <end position="82"/>
    </location>
</feature>
<dbReference type="OrthoDB" id="4950130at2"/>
<keyword evidence="3" id="KW-1185">Reference proteome</keyword>
<evidence type="ECO:0000313" key="2">
    <source>
        <dbReference type="EMBL" id="SFK73611.1"/>
    </source>
</evidence>
<dbReference type="RefSeq" id="WP_093849911.1">
    <property type="nucleotide sequence ID" value="NZ_FOSG01000008.1"/>
</dbReference>